<feature type="domain" description="Serine aminopeptidase S33" evidence="2">
    <location>
        <begin position="48"/>
        <end position="139"/>
    </location>
</feature>
<dbReference type="InterPro" id="IPR036102">
    <property type="entry name" value="OsmC/Ohrsf"/>
</dbReference>
<dbReference type="STRING" id="428990.SAMN06295987_10682"/>
<dbReference type="PANTHER" id="PTHR39624:SF2">
    <property type="entry name" value="OSMC-LIKE PROTEIN"/>
    <property type="match status" value="1"/>
</dbReference>
<dbReference type="Gene3D" id="3.40.50.1820">
    <property type="entry name" value="alpha/beta hydrolase"/>
    <property type="match status" value="1"/>
</dbReference>
<dbReference type="InterPro" id="IPR022742">
    <property type="entry name" value="Hydrolase_4"/>
</dbReference>
<name>A0A1U6IFS3_9SPHN</name>
<dbReference type="Gene3D" id="3.30.300.20">
    <property type="match status" value="1"/>
</dbReference>
<dbReference type="Pfam" id="PF12146">
    <property type="entry name" value="Hydrolase_4"/>
    <property type="match status" value="1"/>
</dbReference>
<dbReference type="SUPFAM" id="SSF82784">
    <property type="entry name" value="OsmC-like"/>
    <property type="match status" value="1"/>
</dbReference>
<organism evidence="3 4">
    <name type="scientific">Novosphingobium mathurense</name>
    <dbReference type="NCBI Taxonomy" id="428990"/>
    <lineage>
        <taxon>Bacteria</taxon>
        <taxon>Pseudomonadati</taxon>
        <taxon>Pseudomonadota</taxon>
        <taxon>Alphaproteobacteria</taxon>
        <taxon>Sphingomonadales</taxon>
        <taxon>Sphingomonadaceae</taxon>
        <taxon>Novosphingobium</taxon>
    </lineage>
</organism>
<sequence>MAARAFDFTGANGHRLSGRLDVPEGRARAWAIFAHCFTCGKDNLAAVRVGRALAAQGIGVLRFDFAGLGASEGEFAASKFSADVADLIAAAEVMTGEGMAPSLLIGHSMGGAAAIAAAGEIASVRAVATIGAPFSLQVAMHHFGDEALSALERDGETDVHLAGRPFRVGKAMVEELRATDLGAALKALRKPLLIMHAPLDDTVPLAQATRIFTAALHPKSFVTLDDADHLLTRKGDADYVAGVVMAWAARYLDLLQAVPAPRPSEDVLAEETGAGKFQLAISAGGARFLADEPRNVGGLGSGPSPYDLLSSALAACTTMTLRLYADHKGLPVTRIRTAVGHRRETGQAQPDVFTRRIAIEGEIDADQRQRLLEMAERCPVHRTLEKGARFDTVIGEPPAAAEPESAHAADMQVAVDARD</sequence>
<feature type="compositionally biased region" description="Low complexity" evidence="1">
    <location>
        <begin position="397"/>
        <end position="409"/>
    </location>
</feature>
<accession>A0A1U6IFS3</accession>
<evidence type="ECO:0000313" key="3">
    <source>
        <dbReference type="EMBL" id="SLK06853.1"/>
    </source>
</evidence>
<dbReference type="AlphaFoldDB" id="A0A1U6IFS3"/>
<evidence type="ECO:0000259" key="2">
    <source>
        <dbReference type="Pfam" id="PF12146"/>
    </source>
</evidence>
<reference evidence="4" key="1">
    <citation type="submission" date="2017-02" db="EMBL/GenBank/DDBJ databases">
        <authorList>
            <person name="Varghese N."/>
            <person name="Submissions S."/>
        </authorList>
    </citation>
    <scope>NUCLEOTIDE SEQUENCE [LARGE SCALE GENOMIC DNA]</scope>
    <source>
        <strain evidence="4">SM117</strain>
    </source>
</reference>
<dbReference type="Proteomes" id="UP000190989">
    <property type="component" value="Unassembled WGS sequence"/>
</dbReference>
<keyword evidence="4" id="KW-1185">Reference proteome</keyword>
<gene>
    <name evidence="3" type="ORF">SAMN06295987_10682</name>
</gene>
<dbReference type="InterPro" id="IPR029058">
    <property type="entry name" value="AB_hydrolase_fold"/>
</dbReference>
<dbReference type="RefSeq" id="WP_079731240.1">
    <property type="nucleotide sequence ID" value="NZ_FVZE01000006.1"/>
</dbReference>
<protein>
    <submittedName>
        <fullName evidence="3">Putative redox protein</fullName>
    </submittedName>
</protein>
<dbReference type="SUPFAM" id="SSF53474">
    <property type="entry name" value="alpha/beta-Hydrolases"/>
    <property type="match status" value="1"/>
</dbReference>
<dbReference type="Pfam" id="PF02566">
    <property type="entry name" value="OsmC"/>
    <property type="match status" value="1"/>
</dbReference>
<evidence type="ECO:0000256" key="1">
    <source>
        <dbReference type="SAM" id="MobiDB-lite"/>
    </source>
</evidence>
<proteinExistence type="predicted"/>
<dbReference type="PANTHER" id="PTHR39624">
    <property type="entry name" value="PROTEIN INVOLVED IN RIMO-MEDIATED BETA-METHYLTHIOLATION OF RIBOSOMAL PROTEIN S12 YCAO"/>
    <property type="match status" value="1"/>
</dbReference>
<dbReference type="EMBL" id="FVZE01000006">
    <property type="protein sequence ID" value="SLK06853.1"/>
    <property type="molecule type" value="Genomic_DNA"/>
</dbReference>
<evidence type="ECO:0000313" key="4">
    <source>
        <dbReference type="Proteomes" id="UP000190989"/>
    </source>
</evidence>
<dbReference type="InterPro" id="IPR003718">
    <property type="entry name" value="OsmC/Ohr_fam"/>
</dbReference>
<feature type="region of interest" description="Disordered" evidence="1">
    <location>
        <begin position="397"/>
        <end position="419"/>
    </location>
</feature>
<dbReference type="InterPro" id="IPR015946">
    <property type="entry name" value="KH_dom-like_a/b"/>
</dbReference>